<evidence type="ECO:0000256" key="3">
    <source>
        <dbReference type="ARBA" id="ARBA00022989"/>
    </source>
</evidence>
<proteinExistence type="predicted"/>
<gene>
    <name evidence="9" type="ORF">FKG95_23100</name>
</gene>
<feature type="transmembrane region" description="Helical" evidence="7">
    <location>
        <begin position="89"/>
        <end position="106"/>
    </location>
</feature>
<dbReference type="GO" id="GO:0012505">
    <property type="term" value="C:endomembrane system"/>
    <property type="evidence" value="ECO:0007669"/>
    <property type="project" value="UniProtKB-SubCell"/>
</dbReference>
<evidence type="ECO:0000313" key="9">
    <source>
        <dbReference type="EMBL" id="TQV75803.1"/>
    </source>
</evidence>
<evidence type="ECO:0000313" key="10">
    <source>
        <dbReference type="Proteomes" id="UP000315252"/>
    </source>
</evidence>
<evidence type="ECO:0000256" key="6">
    <source>
        <dbReference type="ARBA" id="ARBA00023136"/>
    </source>
</evidence>
<evidence type="ECO:0000256" key="2">
    <source>
        <dbReference type="ARBA" id="ARBA00022692"/>
    </source>
</evidence>
<dbReference type="GO" id="GO:0005506">
    <property type="term" value="F:iron ion binding"/>
    <property type="evidence" value="ECO:0007669"/>
    <property type="project" value="InterPro"/>
</dbReference>
<dbReference type="GO" id="GO:0050479">
    <property type="term" value="F:glyceryl-ether monooxygenase activity"/>
    <property type="evidence" value="ECO:0007669"/>
    <property type="project" value="TreeGrafter"/>
</dbReference>
<organism evidence="9 10">
    <name type="scientific">Denitrobaculum tricleocarpae</name>
    <dbReference type="NCBI Taxonomy" id="2591009"/>
    <lineage>
        <taxon>Bacteria</taxon>
        <taxon>Pseudomonadati</taxon>
        <taxon>Pseudomonadota</taxon>
        <taxon>Alphaproteobacteria</taxon>
        <taxon>Rhodospirillales</taxon>
        <taxon>Rhodospirillaceae</taxon>
        <taxon>Denitrobaculum</taxon>
    </lineage>
</organism>
<dbReference type="InterPro" id="IPR006694">
    <property type="entry name" value="Fatty_acid_hydroxylase"/>
</dbReference>
<dbReference type="PANTHER" id="PTHR21624:SF1">
    <property type="entry name" value="ALKYLGLYCEROL MONOOXYGENASE"/>
    <property type="match status" value="1"/>
</dbReference>
<dbReference type="RefSeq" id="WP_142898790.1">
    <property type="nucleotide sequence ID" value="NZ_ML660060.1"/>
</dbReference>
<dbReference type="EMBL" id="VHSH01000009">
    <property type="protein sequence ID" value="TQV75803.1"/>
    <property type="molecule type" value="Genomic_DNA"/>
</dbReference>
<evidence type="ECO:0000259" key="8">
    <source>
        <dbReference type="Pfam" id="PF04116"/>
    </source>
</evidence>
<keyword evidence="4" id="KW-0560">Oxidoreductase</keyword>
<feature type="transmembrane region" description="Helical" evidence="7">
    <location>
        <begin position="51"/>
        <end position="77"/>
    </location>
</feature>
<dbReference type="GO" id="GO:0008610">
    <property type="term" value="P:lipid biosynthetic process"/>
    <property type="evidence" value="ECO:0007669"/>
    <property type="project" value="InterPro"/>
</dbReference>
<dbReference type="Proteomes" id="UP000315252">
    <property type="component" value="Unassembled WGS sequence"/>
</dbReference>
<keyword evidence="10" id="KW-1185">Reference proteome</keyword>
<protein>
    <submittedName>
        <fullName evidence="9">Sterol desaturase family protein</fullName>
    </submittedName>
</protein>
<accession>A0A545TEZ7</accession>
<dbReference type="OrthoDB" id="9770329at2"/>
<evidence type="ECO:0000256" key="1">
    <source>
        <dbReference type="ARBA" id="ARBA00004127"/>
    </source>
</evidence>
<keyword evidence="5" id="KW-0443">Lipid metabolism</keyword>
<evidence type="ECO:0000256" key="7">
    <source>
        <dbReference type="SAM" id="Phobius"/>
    </source>
</evidence>
<evidence type="ECO:0000256" key="5">
    <source>
        <dbReference type="ARBA" id="ARBA00023098"/>
    </source>
</evidence>
<keyword evidence="2 7" id="KW-0812">Transmembrane</keyword>
<dbReference type="GO" id="GO:0016020">
    <property type="term" value="C:membrane"/>
    <property type="evidence" value="ECO:0007669"/>
    <property type="project" value="GOC"/>
</dbReference>
<sequence length="290" mass="33111">MDDLELRFEAVSGTLEILGLYSLAMIALAVIEILWDLAFKQRPGWKETAANIVIAAVNSLLERTAYGLVFIVALAIAESLVPYRLPVNAWSWIAALLLADFTYYWMHRFEHEIRALWAYHSVHHSSPEFNLTTAFRLAWVEGLVEWVFFLPMILLGFDLVQTLVAILVVVAYQTWIHTQKIGRLGWLDRVFNTPSVHRVHHGANPEYLDKNYGGILILWDRLFGTYQPETEPVTFGITKPLETANPLTINFGEFLAIARDCLRAKSLGDAWGYTVRRPGWEPPATTRRRS</sequence>
<dbReference type="AlphaFoldDB" id="A0A545TEZ7"/>
<keyword evidence="6 7" id="KW-0472">Membrane</keyword>
<dbReference type="InterPro" id="IPR051689">
    <property type="entry name" value="Sterol_desaturase/TMEM195"/>
</dbReference>
<name>A0A545TEZ7_9PROT</name>
<keyword evidence="3 7" id="KW-1133">Transmembrane helix</keyword>
<dbReference type="Pfam" id="PF04116">
    <property type="entry name" value="FA_hydroxylase"/>
    <property type="match status" value="1"/>
</dbReference>
<feature type="domain" description="Fatty acid hydroxylase" evidence="8">
    <location>
        <begin position="92"/>
        <end position="225"/>
    </location>
</feature>
<feature type="transmembrane region" description="Helical" evidence="7">
    <location>
        <begin position="20"/>
        <end position="39"/>
    </location>
</feature>
<dbReference type="PANTHER" id="PTHR21624">
    <property type="entry name" value="STEROL DESATURASE-RELATED PROTEIN"/>
    <property type="match status" value="1"/>
</dbReference>
<comment type="caution">
    <text evidence="9">The sequence shown here is derived from an EMBL/GenBank/DDBJ whole genome shotgun (WGS) entry which is preliminary data.</text>
</comment>
<reference evidence="9 10" key="1">
    <citation type="submission" date="2019-06" db="EMBL/GenBank/DDBJ databases">
        <title>Whole genome sequence for Rhodospirillaceae sp. R148.</title>
        <authorList>
            <person name="Wang G."/>
        </authorList>
    </citation>
    <scope>NUCLEOTIDE SEQUENCE [LARGE SCALE GENOMIC DNA]</scope>
    <source>
        <strain evidence="9 10">R148</strain>
    </source>
</reference>
<comment type="subcellular location">
    <subcellularLocation>
        <location evidence="1">Endomembrane system</location>
        <topology evidence="1">Multi-pass membrane protein</topology>
    </subcellularLocation>
</comment>
<feature type="transmembrane region" description="Helical" evidence="7">
    <location>
        <begin position="146"/>
        <end position="172"/>
    </location>
</feature>
<dbReference type="GO" id="GO:0006643">
    <property type="term" value="P:membrane lipid metabolic process"/>
    <property type="evidence" value="ECO:0007669"/>
    <property type="project" value="TreeGrafter"/>
</dbReference>
<evidence type="ECO:0000256" key="4">
    <source>
        <dbReference type="ARBA" id="ARBA00023002"/>
    </source>
</evidence>